<reference evidence="1 2" key="1">
    <citation type="submission" date="2023-10" db="EMBL/GenBank/DDBJ databases">
        <authorList>
            <person name="Botero Cardona J."/>
        </authorList>
    </citation>
    <scope>NUCLEOTIDE SEQUENCE [LARGE SCALE GENOMIC DNA]</scope>
    <source>
        <strain evidence="1 2">R-55214</strain>
    </source>
</reference>
<name>A0ABN9YIQ2_9LACO</name>
<dbReference type="InterPro" id="IPR010022">
    <property type="entry name" value="XkdX"/>
</dbReference>
<evidence type="ECO:0000313" key="1">
    <source>
        <dbReference type="EMBL" id="CAK1225788.1"/>
    </source>
</evidence>
<evidence type="ECO:0008006" key="3">
    <source>
        <dbReference type="Google" id="ProtNLM"/>
    </source>
</evidence>
<comment type="caution">
    <text evidence="1">The sequence shown here is derived from an EMBL/GenBank/DDBJ whole genome shotgun (WGS) entry which is preliminary data.</text>
</comment>
<evidence type="ECO:0000313" key="2">
    <source>
        <dbReference type="Proteomes" id="UP001314166"/>
    </source>
</evidence>
<gene>
    <name evidence="1" type="ORF">R55214_HHFBAMCI_00109</name>
</gene>
<protein>
    <recommendedName>
        <fullName evidence="3">XkdX family protein</fullName>
    </recommendedName>
</protein>
<sequence length="43" mass="5104">MFDILKNWYEMGIENNDSLKNWVVGEIITADQYQQITGVIYSY</sequence>
<dbReference type="EMBL" id="CAUZMB010000001">
    <property type="protein sequence ID" value="CAK1225788.1"/>
    <property type="molecule type" value="Genomic_DNA"/>
</dbReference>
<dbReference type="Proteomes" id="UP001314166">
    <property type="component" value="Unassembled WGS sequence"/>
</dbReference>
<organism evidence="1 2">
    <name type="scientific">Fructobacillus evanidus</name>
    <dbReference type="NCBI Taxonomy" id="3064281"/>
    <lineage>
        <taxon>Bacteria</taxon>
        <taxon>Bacillati</taxon>
        <taxon>Bacillota</taxon>
        <taxon>Bacilli</taxon>
        <taxon>Lactobacillales</taxon>
        <taxon>Lactobacillaceae</taxon>
        <taxon>Fructobacillus</taxon>
    </lineage>
</organism>
<accession>A0ABN9YIQ2</accession>
<proteinExistence type="predicted"/>
<dbReference type="RefSeq" id="WP_338343142.1">
    <property type="nucleotide sequence ID" value="NZ_CAUZLH010000001.1"/>
</dbReference>
<dbReference type="Pfam" id="PF09693">
    <property type="entry name" value="Phage_XkdX"/>
    <property type="match status" value="1"/>
</dbReference>
<keyword evidence="2" id="KW-1185">Reference proteome</keyword>